<dbReference type="PANTHER" id="PTHR35893">
    <property type="entry name" value="INNER MEMBRANE PROTEIN-RELATED"/>
    <property type="match status" value="1"/>
</dbReference>
<comment type="caution">
    <text evidence="3">The sequence shown here is derived from an EMBL/GenBank/DDBJ whole genome shotgun (WGS) entry which is preliminary data.</text>
</comment>
<dbReference type="PANTHER" id="PTHR35893:SF3">
    <property type="entry name" value="INNER MEMBRANE PROTEIN"/>
    <property type="match status" value="1"/>
</dbReference>
<dbReference type="InterPro" id="IPR043605">
    <property type="entry name" value="DUF883_C"/>
</dbReference>
<gene>
    <name evidence="3" type="ORF">CAL65_09010</name>
</gene>
<accession>A0A3E0WX91</accession>
<proteinExistence type="predicted"/>
<dbReference type="Pfam" id="PF19029">
    <property type="entry name" value="DUF883_C"/>
    <property type="match status" value="1"/>
</dbReference>
<dbReference type="OrthoDB" id="6167875at2"/>
<dbReference type="InterPro" id="IPR010279">
    <property type="entry name" value="YqjD/ElaB"/>
</dbReference>
<keyword evidence="1" id="KW-1133">Transmembrane helix</keyword>
<evidence type="ECO:0000313" key="4">
    <source>
        <dbReference type="Proteomes" id="UP000256763"/>
    </source>
</evidence>
<dbReference type="GO" id="GO:0043022">
    <property type="term" value="F:ribosome binding"/>
    <property type="evidence" value="ECO:0007669"/>
    <property type="project" value="InterPro"/>
</dbReference>
<name>A0A3E0WX91_9GAMM</name>
<feature type="domain" description="DUF883" evidence="2">
    <location>
        <begin position="56"/>
        <end position="77"/>
    </location>
</feature>
<evidence type="ECO:0000259" key="2">
    <source>
        <dbReference type="Pfam" id="PF19029"/>
    </source>
</evidence>
<dbReference type="Proteomes" id="UP000256763">
    <property type="component" value="Unassembled WGS sequence"/>
</dbReference>
<feature type="transmembrane region" description="Helical" evidence="1">
    <location>
        <begin position="63"/>
        <end position="80"/>
    </location>
</feature>
<keyword evidence="1" id="KW-0472">Membrane</keyword>
<evidence type="ECO:0000313" key="3">
    <source>
        <dbReference type="EMBL" id="RFA37418.1"/>
    </source>
</evidence>
<dbReference type="EMBL" id="NFZW01000007">
    <property type="protein sequence ID" value="RFA37418.1"/>
    <property type="molecule type" value="Genomic_DNA"/>
</dbReference>
<keyword evidence="4" id="KW-1185">Reference proteome</keyword>
<reference evidence="4" key="1">
    <citation type="submission" date="2017-05" db="EMBL/GenBank/DDBJ databases">
        <authorList>
            <person name="Sharma S."/>
            <person name="Sidhu C."/>
            <person name="Pinnaka A.K."/>
        </authorList>
    </citation>
    <scope>NUCLEOTIDE SEQUENCE [LARGE SCALE GENOMIC DNA]</scope>
    <source>
        <strain evidence="4">AK93</strain>
    </source>
</reference>
<evidence type="ECO:0000256" key="1">
    <source>
        <dbReference type="SAM" id="Phobius"/>
    </source>
</evidence>
<dbReference type="RefSeq" id="WP_116301755.1">
    <property type="nucleotide sequence ID" value="NZ_NFZV01000006.1"/>
</dbReference>
<dbReference type="AlphaFoldDB" id="A0A3E0WX91"/>
<organism evidence="3 4">
    <name type="scientific">Alkalilimnicola ehrlichii</name>
    <dbReference type="NCBI Taxonomy" id="351052"/>
    <lineage>
        <taxon>Bacteria</taxon>
        <taxon>Pseudomonadati</taxon>
        <taxon>Pseudomonadota</taxon>
        <taxon>Gammaproteobacteria</taxon>
        <taxon>Chromatiales</taxon>
        <taxon>Ectothiorhodospiraceae</taxon>
        <taxon>Alkalilimnicola</taxon>
    </lineage>
</organism>
<sequence length="82" mass="8699">MATKEGNGSVSSRAKQAAHEAIDQLGAHGEQAEDILRERGFDASDRAQELTEQLTDYIHEHPLTAVGIALAAGFVLGSILRG</sequence>
<protein>
    <recommendedName>
        <fullName evidence="2">DUF883 domain-containing protein</fullName>
    </recommendedName>
</protein>
<keyword evidence="1" id="KW-0812">Transmembrane</keyword>